<organism evidence="9 10">
    <name type="scientific">Aldrovandia affinis</name>
    <dbReference type="NCBI Taxonomy" id="143900"/>
    <lineage>
        <taxon>Eukaryota</taxon>
        <taxon>Metazoa</taxon>
        <taxon>Chordata</taxon>
        <taxon>Craniata</taxon>
        <taxon>Vertebrata</taxon>
        <taxon>Euteleostomi</taxon>
        <taxon>Actinopterygii</taxon>
        <taxon>Neopterygii</taxon>
        <taxon>Teleostei</taxon>
        <taxon>Notacanthiformes</taxon>
        <taxon>Halosauridae</taxon>
        <taxon>Aldrovandia</taxon>
    </lineage>
</organism>
<keyword evidence="3 8" id="KW-0328">Glycosyltransferase</keyword>
<dbReference type="PANTHER" id="PTHR21461:SF45">
    <property type="entry name" value="GLYCOSYLTRANSFERASE FAMILY 92 PROTEIN"/>
    <property type="match status" value="1"/>
</dbReference>
<sequence>MRSQSHKLDLHGETIFNNLEIIPLYDVLCKNEPKCKATHVTLSLLPDTQDIYNQELFLPIKNQEQQEKTFQYNFTVCISNLFGTYNNVLQFVQTIEVYKLLGIQRVVIYNTSCGPDLEKVLHYYRKEGTLEIVPWPINQFLNPSKGWNFKEHGGDIHYYGQLTTLNECIYRNMYRSRYVLLNDIDEIVMPYQHANLDLLLEQLQREHPNVGVFTIENHIFPKTLFDHSGRFNRTEWKKVPGINILEHIYREPDRKNIFNPTKMIVSPRQVVQTSVHSVLKKYGETFLVPPDVCRIVHVRVPLQGSLTKEQLFVDKKLWEYENTLLPNVDNVLKKSGILN</sequence>
<evidence type="ECO:0000256" key="3">
    <source>
        <dbReference type="ARBA" id="ARBA00022676"/>
    </source>
</evidence>
<dbReference type="Proteomes" id="UP001221898">
    <property type="component" value="Unassembled WGS sequence"/>
</dbReference>
<evidence type="ECO:0000256" key="5">
    <source>
        <dbReference type="ARBA" id="ARBA00022692"/>
    </source>
</evidence>
<keyword evidence="6" id="KW-1133">Transmembrane helix</keyword>
<evidence type="ECO:0000256" key="6">
    <source>
        <dbReference type="ARBA" id="ARBA00022989"/>
    </source>
</evidence>
<evidence type="ECO:0000256" key="4">
    <source>
        <dbReference type="ARBA" id="ARBA00022679"/>
    </source>
</evidence>
<comment type="subcellular location">
    <subcellularLocation>
        <location evidence="1">Membrane</location>
        <topology evidence="1">Single-pass membrane protein</topology>
    </subcellularLocation>
</comment>
<evidence type="ECO:0000313" key="10">
    <source>
        <dbReference type="Proteomes" id="UP001221898"/>
    </source>
</evidence>
<keyword evidence="4 8" id="KW-0808">Transferase</keyword>
<dbReference type="EMBL" id="JAINUG010000014">
    <property type="protein sequence ID" value="KAJ8413771.1"/>
    <property type="molecule type" value="Genomic_DNA"/>
</dbReference>
<keyword evidence="10" id="KW-1185">Reference proteome</keyword>
<dbReference type="EC" id="2.4.1.-" evidence="8"/>
<name>A0AAD7WXZ1_9TELE</name>
<dbReference type="GO" id="GO:0016757">
    <property type="term" value="F:glycosyltransferase activity"/>
    <property type="evidence" value="ECO:0007669"/>
    <property type="project" value="UniProtKB-UniRule"/>
</dbReference>
<dbReference type="AlphaFoldDB" id="A0AAD7WXZ1"/>
<comment type="similarity">
    <text evidence="2 8">Belongs to the glycosyltransferase 92 family.</text>
</comment>
<reference evidence="9" key="1">
    <citation type="journal article" date="2023" name="Science">
        <title>Genome structures resolve the early diversification of teleost fishes.</title>
        <authorList>
            <person name="Parey E."/>
            <person name="Louis A."/>
            <person name="Montfort J."/>
            <person name="Bouchez O."/>
            <person name="Roques C."/>
            <person name="Iampietro C."/>
            <person name="Lluch J."/>
            <person name="Castinel A."/>
            <person name="Donnadieu C."/>
            <person name="Desvignes T."/>
            <person name="Floi Bucao C."/>
            <person name="Jouanno E."/>
            <person name="Wen M."/>
            <person name="Mejri S."/>
            <person name="Dirks R."/>
            <person name="Jansen H."/>
            <person name="Henkel C."/>
            <person name="Chen W.J."/>
            <person name="Zahm M."/>
            <person name="Cabau C."/>
            <person name="Klopp C."/>
            <person name="Thompson A.W."/>
            <person name="Robinson-Rechavi M."/>
            <person name="Braasch I."/>
            <person name="Lecointre G."/>
            <person name="Bobe J."/>
            <person name="Postlethwait J.H."/>
            <person name="Berthelot C."/>
            <person name="Roest Crollius H."/>
            <person name="Guiguen Y."/>
        </authorList>
    </citation>
    <scope>NUCLEOTIDE SEQUENCE</scope>
    <source>
        <strain evidence="9">NC1722</strain>
    </source>
</reference>
<dbReference type="GO" id="GO:0005737">
    <property type="term" value="C:cytoplasm"/>
    <property type="evidence" value="ECO:0007669"/>
    <property type="project" value="TreeGrafter"/>
</dbReference>
<accession>A0AAD7WXZ1</accession>
<protein>
    <recommendedName>
        <fullName evidence="8">Glycosyltransferase family 92 protein</fullName>
        <ecNumber evidence="8">2.4.1.-</ecNumber>
    </recommendedName>
</protein>
<keyword evidence="5" id="KW-0812">Transmembrane</keyword>
<evidence type="ECO:0000313" key="9">
    <source>
        <dbReference type="EMBL" id="KAJ8413771.1"/>
    </source>
</evidence>
<comment type="caution">
    <text evidence="9">The sequence shown here is derived from an EMBL/GenBank/DDBJ whole genome shotgun (WGS) entry which is preliminary data.</text>
</comment>
<gene>
    <name evidence="9" type="ORF">AAFF_G00063690</name>
</gene>
<keyword evidence="7" id="KW-0472">Membrane</keyword>
<proteinExistence type="inferred from homology"/>
<dbReference type="InterPro" id="IPR008166">
    <property type="entry name" value="Glyco_transf_92"/>
</dbReference>
<evidence type="ECO:0000256" key="1">
    <source>
        <dbReference type="ARBA" id="ARBA00004167"/>
    </source>
</evidence>
<evidence type="ECO:0000256" key="7">
    <source>
        <dbReference type="ARBA" id="ARBA00023136"/>
    </source>
</evidence>
<dbReference type="PANTHER" id="PTHR21461">
    <property type="entry name" value="GLYCOSYLTRANSFERASE FAMILY 92 PROTEIN"/>
    <property type="match status" value="1"/>
</dbReference>
<evidence type="ECO:0000256" key="8">
    <source>
        <dbReference type="RuleBase" id="RU366017"/>
    </source>
</evidence>
<evidence type="ECO:0000256" key="2">
    <source>
        <dbReference type="ARBA" id="ARBA00007647"/>
    </source>
</evidence>
<dbReference type="Pfam" id="PF01697">
    <property type="entry name" value="Glyco_transf_92"/>
    <property type="match status" value="1"/>
</dbReference>
<dbReference type="GO" id="GO:0016020">
    <property type="term" value="C:membrane"/>
    <property type="evidence" value="ECO:0007669"/>
    <property type="project" value="UniProtKB-SubCell"/>
</dbReference>